<feature type="compositionally biased region" description="Low complexity" evidence="1">
    <location>
        <begin position="40"/>
        <end position="58"/>
    </location>
</feature>
<keyword evidence="4" id="KW-1185">Reference proteome</keyword>
<evidence type="ECO:0000256" key="2">
    <source>
        <dbReference type="SAM" id="Phobius"/>
    </source>
</evidence>
<proteinExistence type="predicted"/>
<feature type="transmembrane region" description="Helical" evidence="2">
    <location>
        <begin position="345"/>
        <end position="366"/>
    </location>
</feature>
<comment type="caution">
    <text evidence="3">The sequence shown here is derived from an EMBL/GenBank/DDBJ whole genome shotgun (WGS) entry which is preliminary data.</text>
</comment>
<evidence type="ECO:0000313" key="4">
    <source>
        <dbReference type="Proteomes" id="UP001138500"/>
    </source>
</evidence>
<keyword evidence="2" id="KW-0812">Transmembrane</keyword>
<reference evidence="3 4" key="1">
    <citation type="journal article" date="2018" name="IMA Fungus">
        <title>IMA Genome-F 10: Nine draft genome sequences of Claviceps purpurea s.lat., including C. arundinis, C. humidiphila, and C. cf. spartinae, pseudomolecules for the pitch canker pathogen Fusarium circinatum, draft genome of Davidsoniella eucalypti, Grosmannia galeiformis, Quambalaria eucalypti, and Teratosphaeria destructans.</title>
        <authorList>
            <person name="Wingfield B.D."/>
            <person name="Liu M."/>
            <person name="Nguyen H.D."/>
            <person name="Lane F.A."/>
            <person name="Morgan S.W."/>
            <person name="De Vos L."/>
            <person name="Wilken P.M."/>
            <person name="Duong T.A."/>
            <person name="Aylward J."/>
            <person name="Coetzee M.P."/>
            <person name="Dadej K."/>
            <person name="De Beer Z.W."/>
            <person name="Findlay W."/>
            <person name="Havenga M."/>
            <person name="Kolarik M."/>
            <person name="Menzies J.G."/>
            <person name="Naidoo K."/>
            <person name="Pochopski O."/>
            <person name="Shoukouhi P."/>
            <person name="Santana Q.C."/>
            <person name="Seifert K.A."/>
            <person name="Soal N."/>
            <person name="Steenkamp E.T."/>
            <person name="Tatham C.T."/>
            <person name="van der Nest M.A."/>
            <person name="Wingfield M.J."/>
        </authorList>
    </citation>
    <scope>NUCLEOTIDE SEQUENCE [LARGE SCALE GENOMIC DNA]</scope>
    <source>
        <strain evidence="3">CMW44962</strain>
    </source>
</reference>
<organism evidence="3 4">
    <name type="scientific">Teratosphaeria destructans</name>
    <dbReference type="NCBI Taxonomy" id="418781"/>
    <lineage>
        <taxon>Eukaryota</taxon>
        <taxon>Fungi</taxon>
        <taxon>Dikarya</taxon>
        <taxon>Ascomycota</taxon>
        <taxon>Pezizomycotina</taxon>
        <taxon>Dothideomycetes</taxon>
        <taxon>Dothideomycetidae</taxon>
        <taxon>Mycosphaerellales</taxon>
        <taxon>Teratosphaeriaceae</taxon>
        <taxon>Teratosphaeria</taxon>
    </lineage>
</organism>
<dbReference type="EMBL" id="RIBY02000669">
    <property type="protein sequence ID" value="KAH9838865.1"/>
    <property type="molecule type" value="Genomic_DNA"/>
</dbReference>
<accession>A0A9W7SXW5</accession>
<dbReference type="AlphaFoldDB" id="A0A9W7SXW5"/>
<feature type="compositionally biased region" description="Pro residues" evidence="1">
    <location>
        <begin position="93"/>
        <end position="105"/>
    </location>
</feature>
<keyword evidence="2" id="KW-0472">Membrane</keyword>
<feature type="region of interest" description="Disordered" evidence="1">
    <location>
        <begin position="1"/>
        <end position="330"/>
    </location>
</feature>
<dbReference type="Proteomes" id="UP001138500">
    <property type="component" value="Unassembled WGS sequence"/>
</dbReference>
<feature type="compositionally biased region" description="Basic and acidic residues" evidence="1">
    <location>
        <begin position="180"/>
        <end position="227"/>
    </location>
</feature>
<reference evidence="3 4" key="2">
    <citation type="journal article" date="2021" name="Curr. Genet.">
        <title>Genetic response to nitrogen starvation in the aggressive Eucalyptus foliar pathogen Teratosphaeria destructans.</title>
        <authorList>
            <person name="Havenga M."/>
            <person name="Wingfield B.D."/>
            <person name="Wingfield M.J."/>
            <person name="Dreyer L.L."/>
            <person name="Roets F."/>
            <person name="Aylward J."/>
        </authorList>
    </citation>
    <scope>NUCLEOTIDE SEQUENCE [LARGE SCALE GENOMIC DNA]</scope>
    <source>
        <strain evidence="3">CMW44962</strain>
    </source>
</reference>
<evidence type="ECO:0000313" key="3">
    <source>
        <dbReference type="EMBL" id="KAH9838865.1"/>
    </source>
</evidence>
<evidence type="ECO:0000256" key="1">
    <source>
        <dbReference type="SAM" id="MobiDB-lite"/>
    </source>
</evidence>
<gene>
    <name evidence="3" type="ORF">Tdes44962_MAKER08131</name>
</gene>
<protein>
    <submittedName>
        <fullName evidence="3">Uncharacterized protein</fullName>
    </submittedName>
</protein>
<feature type="compositionally biased region" description="Gly residues" evidence="1">
    <location>
        <begin position="285"/>
        <end position="306"/>
    </location>
</feature>
<feature type="compositionally biased region" description="Basic and acidic residues" evidence="1">
    <location>
        <begin position="158"/>
        <end position="170"/>
    </location>
</feature>
<keyword evidence="2" id="KW-1133">Transmembrane helix</keyword>
<sequence>MSSSYQPGQHYHGPSPVPNGRLDAAKQRHRDQERSASQTPTPSNISSSSPAISTAGPGQLFADVEEVARREGRWIGRTGGWGEQDQETHDDATPPPAETPPPPPGGWSTDFPEEEGQSPPPPPGGWSTGFPEEEGETIDGAADEREAVGEMEEVVDVIAERVRRYTRDDEGGMAPPASAHDGRVDDIIDDRPRRYVRDNKDRSATVHDRAKYPSLDPERYESPKLDPEPAVGGNPSRQSFVEDDDKDPPTASFDRSFRSRQQLTVKGDDESFPLSAAERREGGRRGGGAGGGMVGRDGPESTGGRGGDGRIPACGEGQDGGPSPARGEEQDVGASAVNLKRPARWWLLAPLLLLLLLFPYLIGFTIHHTLPFPTITTAHLTTFDPTDMHPLLTHLDAILTHIDLHASTYDPIIFAPCAALELQCHLADLDSSNSNILDRAFWPEYTRRTSRNGSTPVDAESIHGWDEGSQFCPVMEPCTHALHLSRTIARGFRTPLTHLSDSSIHPLTQTLTAMTDIVINITDTITHLIHTTSSSTTALTHLLTSPPPQDASWHTTTLLLYESSVPHPLRPLITLTQPLYRLTRSPSSFPAQFRHIHSSLLHALLSAAADLESAFARLPELGHICTAQVRSIHGWDDWTSDLSSVCAWAEGAASPPSSSSGEMVGGGIVTPGQMVRMLGYLQGRLGMLKVGAGSSGGGWEKVMLGRGQEGRRLRVLVGGVEGRGWRLLGGV</sequence>
<name>A0A9W7SXW5_9PEZI</name>
<feature type="compositionally biased region" description="Basic and acidic residues" evidence="1">
    <location>
        <begin position="23"/>
        <end position="34"/>
    </location>
</feature>